<dbReference type="PROSITE" id="PS00455">
    <property type="entry name" value="AMP_BINDING"/>
    <property type="match status" value="1"/>
</dbReference>
<dbReference type="PANTHER" id="PTHR45527">
    <property type="entry name" value="NONRIBOSOMAL PEPTIDE SYNTHETASE"/>
    <property type="match status" value="1"/>
</dbReference>
<dbReference type="SUPFAM" id="SSF56801">
    <property type="entry name" value="Acetyl-CoA synthetase-like"/>
    <property type="match status" value="1"/>
</dbReference>
<evidence type="ECO:0000313" key="4">
    <source>
        <dbReference type="Proteomes" id="UP000199503"/>
    </source>
</evidence>
<dbReference type="InterPro" id="IPR020459">
    <property type="entry name" value="AMP-binding"/>
</dbReference>
<dbReference type="InterPro" id="IPR025110">
    <property type="entry name" value="AMP-bd_C"/>
</dbReference>
<name>A0A1H9V5X0_9PSEU</name>
<evidence type="ECO:0000313" key="3">
    <source>
        <dbReference type="EMBL" id="SES16968.1"/>
    </source>
</evidence>
<dbReference type="InterPro" id="IPR010071">
    <property type="entry name" value="AA_adenyl_dom"/>
</dbReference>
<accession>A0A1H9V5X0</accession>
<gene>
    <name evidence="3" type="ORF">SAMN04488000_11741</name>
</gene>
<feature type="domain" description="AMP-binding enzyme C-terminal" evidence="2">
    <location>
        <begin position="405"/>
        <end position="480"/>
    </location>
</feature>
<dbReference type="Pfam" id="PF00501">
    <property type="entry name" value="AMP-binding"/>
    <property type="match status" value="1"/>
</dbReference>
<proteinExistence type="predicted"/>
<dbReference type="InterPro" id="IPR020845">
    <property type="entry name" value="AMP-binding_CS"/>
</dbReference>
<evidence type="ECO:0000259" key="1">
    <source>
        <dbReference type="Pfam" id="PF00501"/>
    </source>
</evidence>
<dbReference type="Proteomes" id="UP000199503">
    <property type="component" value="Unassembled WGS sequence"/>
</dbReference>
<dbReference type="Pfam" id="PF13193">
    <property type="entry name" value="AMP-binding_C"/>
    <property type="match status" value="1"/>
</dbReference>
<dbReference type="Gene3D" id="3.30.300.30">
    <property type="match status" value="1"/>
</dbReference>
<organism evidence="3 4">
    <name type="scientific">Lentzea albida</name>
    <dbReference type="NCBI Taxonomy" id="65499"/>
    <lineage>
        <taxon>Bacteria</taxon>
        <taxon>Bacillati</taxon>
        <taxon>Actinomycetota</taxon>
        <taxon>Actinomycetes</taxon>
        <taxon>Pseudonocardiales</taxon>
        <taxon>Pseudonocardiaceae</taxon>
        <taxon>Lentzea</taxon>
    </lineage>
</organism>
<dbReference type="PRINTS" id="PR00154">
    <property type="entry name" value="AMPBINDING"/>
</dbReference>
<dbReference type="GO" id="GO:0043041">
    <property type="term" value="P:amino acid activation for nonribosomal peptide biosynthetic process"/>
    <property type="evidence" value="ECO:0007669"/>
    <property type="project" value="TreeGrafter"/>
</dbReference>
<dbReference type="AlphaFoldDB" id="A0A1H9V5X0"/>
<keyword evidence="4" id="KW-1185">Reference proteome</keyword>
<sequence length="497" mass="51589">MTTVLDRVLDAARRTPDAVALVDAAGATTSYRELATAVDGLASALLRQVGPGNRIAVVSTKQPGTVLAMLAVLRAGCAYVPVDPSAPVRRQRFVVTDSACAVAIGGDYLGVPTAVTASDTPAAAFPDLRHDDEAYVLYTSGSTGTPKGVVITHRNASAFVDWAASAFPLGPGDRVAVHAPLHFDLPVYDVYVGLGAGAEVHPVPERHALFPQALQRFLAERAITHLYAVPSALTALLRRSTVRADGLPALRRVLYAGEEFRAAALAELMHALPQAAVANLYGPIETNVITSHVLDGPPGPDTRVPVGRPVGGALIGLLAADGTASFDGAGEGELVVAGDCVTPGYLGRPDLTAAATVELPTPGGPRRCYRTGDIARRDADGLLHLLGRRDGLVKTRGYRVELGDVEAAAGTHPDVAEVVVVAVPDPELTHRLHALVVPRPGRGGLTGADVLAHCRARLPGYMVPGAVHVVPDLPRTSTGKVARADLPALVTSIGKEV</sequence>
<feature type="domain" description="AMP-dependent synthetase/ligase" evidence="1">
    <location>
        <begin position="10"/>
        <end position="346"/>
    </location>
</feature>
<dbReference type="GO" id="GO:0005829">
    <property type="term" value="C:cytosol"/>
    <property type="evidence" value="ECO:0007669"/>
    <property type="project" value="TreeGrafter"/>
</dbReference>
<dbReference type="GO" id="GO:0031177">
    <property type="term" value="F:phosphopantetheine binding"/>
    <property type="evidence" value="ECO:0007669"/>
    <property type="project" value="TreeGrafter"/>
</dbReference>
<dbReference type="PANTHER" id="PTHR45527:SF1">
    <property type="entry name" value="FATTY ACID SYNTHASE"/>
    <property type="match status" value="1"/>
</dbReference>
<dbReference type="STRING" id="65499.SAMN04488000_11741"/>
<dbReference type="EMBL" id="FOFV01000017">
    <property type="protein sequence ID" value="SES16968.1"/>
    <property type="molecule type" value="Genomic_DNA"/>
</dbReference>
<evidence type="ECO:0000259" key="2">
    <source>
        <dbReference type="Pfam" id="PF13193"/>
    </source>
</evidence>
<dbReference type="InterPro" id="IPR000873">
    <property type="entry name" value="AMP-dep_synth/lig_dom"/>
</dbReference>
<dbReference type="GO" id="GO:0044550">
    <property type="term" value="P:secondary metabolite biosynthetic process"/>
    <property type="evidence" value="ECO:0007669"/>
    <property type="project" value="TreeGrafter"/>
</dbReference>
<dbReference type="InterPro" id="IPR045851">
    <property type="entry name" value="AMP-bd_C_sf"/>
</dbReference>
<protein>
    <submittedName>
        <fullName evidence="3">Amino acid adenylation domain-containing protein</fullName>
    </submittedName>
</protein>
<dbReference type="InterPro" id="IPR042099">
    <property type="entry name" value="ANL_N_sf"/>
</dbReference>
<dbReference type="OrthoDB" id="3243414at2"/>
<dbReference type="RefSeq" id="WP_089922605.1">
    <property type="nucleotide sequence ID" value="NZ_FOFV01000017.1"/>
</dbReference>
<dbReference type="Gene3D" id="3.40.50.12780">
    <property type="entry name" value="N-terminal domain of ligase-like"/>
    <property type="match status" value="1"/>
</dbReference>
<dbReference type="NCBIfam" id="TIGR01733">
    <property type="entry name" value="AA-adenyl-dom"/>
    <property type="match status" value="1"/>
</dbReference>
<reference evidence="4" key="1">
    <citation type="submission" date="2016-10" db="EMBL/GenBank/DDBJ databases">
        <authorList>
            <person name="Varghese N."/>
            <person name="Submissions S."/>
        </authorList>
    </citation>
    <scope>NUCLEOTIDE SEQUENCE [LARGE SCALE GENOMIC DNA]</scope>
    <source>
        <strain evidence="4">DSM 44437</strain>
    </source>
</reference>